<dbReference type="InterPro" id="IPR023346">
    <property type="entry name" value="Lysozyme-like_dom_sf"/>
</dbReference>
<sequence length="323" mass="36934">MKIKQLGWLVLLSSASMMAQANDFQQFVQTLRQQALANGFSQTLVDEAFSDVKLRPKVIHSDKNQPEFRLTLDTYLPRALPDWKVAKARQLYKENLPLLKKLEKKYDVQPRFIVALWGIESNFGALTGHYDVMSALTSLAYNGRRRDFFERQITAALTLMRDDKIKRETLKGSWAGAMGQVQFMPGTYLGYAVDEDGDGRRDIWHSVPDALASAANYLHQLGWRSDITWGRQVKLPVHFDLSSDAVKSPKLLSEWEALGVRRYNGDALPTRAIKARLVIPDDKNGRVYLVYKDFDTLLKWNRSNYFAVTVGTLADRIRFLSIK</sequence>
<feature type="domain" description="Transglycosylase SLT" evidence="2">
    <location>
        <begin position="24"/>
        <end position="315"/>
    </location>
</feature>
<name>A0ABW9G3R6_9GAMM</name>
<evidence type="ECO:0000313" key="4">
    <source>
        <dbReference type="Proteomes" id="UP001629953"/>
    </source>
</evidence>
<dbReference type="Gene3D" id="1.10.8.350">
    <property type="entry name" value="Bacterial muramidase"/>
    <property type="match status" value="1"/>
</dbReference>
<dbReference type="Proteomes" id="UP001629953">
    <property type="component" value="Unassembled WGS sequence"/>
</dbReference>
<dbReference type="PANTHER" id="PTHR30163">
    <property type="entry name" value="MEMBRANE-BOUND LYTIC MUREIN TRANSGLYCOSYLASE B"/>
    <property type="match status" value="1"/>
</dbReference>
<comment type="caution">
    <text evidence="3">The sequence shown here is derived from an EMBL/GenBank/DDBJ whole genome shotgun (WGS) entry which is preliminary data.</text>
</comment>
<organism evidence="3 4">
    <name type="scientific">Celerinatantimonas yamalensis</name>
    <dbReference type="NCBI Taxonomy" id="559956"/>
    <lineage>
        <taxon>Bacteria</taxon>
        <taxon>Pseudomonadati</taxon>
        <taxon>Pseudomonadota</taxon>
        <taxon>Gammaproteobacteria</taxon>
        <taxon>Celerinatantimonadaceae</taxon>
        <taxon>Celerinatantimonas</taxon>
    </lineage>
</organism>
<evidence type="ECO:0000259" key="2">
    <source>
        <dbReference type="Pfam" id="PF13406"/>
    </source>
</evidence>
<dbReference type="Gene3D" id="1.10.530.10">
    <property type="match status" value="1"/>
</dbReference>
<feature type="signal peptide" evidence="1">
    <location>
        <begin position="1"/>
        <end position="21"/>
    </location>
</feature>
<dbReference type="InterPro" id="IPR011970">
    <property type="entry name" value="MltB_2"/>
</dbReference>
<proteinExistence type="predicted"/>
<evidence type="ECO:0000313" key="3">
    <source>
        <dbReference type="EMBL" id="MFM2484014.1"/>
    </source>
</evidence>
<evidence type="ECO:0000256" key="1">
    <source>
        <dbReference type="SAM" id="SignalP"/>
    </source>
</evidence>
<feature type="chain" id="PRO_5046363621" evidence="1">
    <location>
        <begin position="22"/>
        <end position="323"/>
    </location>
</feature>
<dbReference type="PANTHER" id="PTHR30163:SF8">
    <property type="entry name" value="LYTIC MUREIN TRANSGLYCOSYLASE"/>
    <property type="match status" value="1"/>
</dbReference>
<dbReference type="SUPFAM" id="SSF53955">
    <property type="entry name" value="Lysozyme-like"/>
    <property type="match status" value="1"/>
</dbReference>
<dbReference type="CDD" id="cd13399">
    <property type="entry name" value="Slt35-like"/>
    <property type="match status" value="1"/>
</dbReference>
<accession>A0ABW9G3R6</accession>
<dbReference type="RefSeq" id="WP_408622157.1">
    <property type="nucleotide sequence ID" value="NZ_JBEQCT010000001.1"/>
</dbReference>
<dbReference type="InterPro" id="IPR043426">
    <property type="entry name" value="MltB-like"/>
</dbReference>
<protein>
    <submittedName>
        <fullName evidence="3">Lytic murein transglycosylase</fullName>
    </submittedName>
</protein>
<reference evidence="3 4" key="1">
    <citation type="journal article" date="2013" name="Int. J. Syst. Evol. Microbiol.">
        <title>Celerinatantimonas yamalensis sp. nov., a cold-adapted diazotrophic bacterium from a cold permafrost brine.</title>
        <authorList>
            <person name="Shcherbakova V."/>
            <person name="Chuvilskaya N."/>
            <person name="Rivkina E."/>
            <person name="Demidov N."/>
            <person name="Uchaeva V."/>
            <person name="Suetin S."/>
            <person name="Suzina N."/>
            <person name="Gilichinsky D."/>
        </authorList>
    </citation>
    <scope>NUCLEOTIDE SEQUENCE [LARGE SCALE GENOMIC DNA]</scope>
    <source>
        <strain evidence="3 4">C7</strain>
    </source>
</reference>
<keyword evidence="4" id="KW-1185">Reference proteome</keyword>
<dbReference type="Pfam" id="PF13406">
    <property type="entry name" value="SLT_2"/>
    <property type="match status" value="1"/>
</dbReference>
<dbReference type="NCBIfam" id="TIGR02283">
    <property type="entry name" value="MltB_2"/>
    <property type="match status" value="1"/>
</dbReference>
<gene>
    <name evidence="3" type="ORF">ABUE30_02860</name>
</gene>
<keyword evidence="1" id="KW-0732">Signal</keyword>
<dbReference type="EMBL" id="JBEQCT010000001">
    <property type="protein sequence ID" value="MFM2484014.1"/>
    <property type="molecule type" value="Genomic_DNA"/>
</dbReference>
<dbReference type="InterPro" id="IPR031304">
    <property type="entry name" value="SLT_2"/>
</dbReference>